<sequence>MIHMANISTFLLLHDQALMNFTYSFLCMHLCTPFFFLSLSHFSIFKLFLDT</sequence>
<name>A0A2P2PQ13_RHIMU</name>
<protein>
    <submittedName>
        <fullName evidence="2">Uncharacterized protein</fullName>
    </submittedName>
</protein>
<organism evidence="2">
    <name type="scientific">Rhizophora mucronata</name>
    <name type="common">Asiatic mangrove</name>
    <dbReference type="NCBI Taxonomy" id="61149"/>
    <lineage>
        <taxon>Eukaryota</taxon>
        <taxon>Viridiplantae</taxon>
        <taxon>Streptophyta</taxon>
        <taxon>Embryophyta</taxon>
        <taxon>Tracheophyta</taxon>
        <taxon>Spermatophyta</taxon>
        <taxon>Magnoliopsida</taxon>
        <taxon>eudicotyledons</taxon>
        <taxon>Gunneridae</taxon>
        <taxon>Pentapetalae</taxon>
        <taxon>rosids</taxon>
        <taxon>fabids</taxon>
        <taxon>Malpighiales</taxon>
        <taxon>Rhizophoraceae</taxon>
        <taxon>Rhizophora</taxon>
    </lineage>
</organism>
<keyword evidence="1" id="KW-0812">Transmembrane</keyword>
<evidence type="ECO:0000256" key="1">
    <source>
        <dbReference type="SAM" id="Phobius"/>
    </source>
</evidence>
<feature type="transmembrane region" description="Helical" evidence="1">
    <location>
        <begin position="21"/>
        <end position="45"/>
    </location>
</feature>
<proteinExistence type="predicted"/>
<reference evidence="2" key="1">
    <citation type="submission" date="2018-02" db="EMBL/GenBank/DDBJ databases">
        <title>Rhizophora mucronata_Transcriptome.</title>
        <authorList>
            <person name="Meera S.P."/>
            <person name="Sreeshan A."/>
            <person name="Augustine A."/>
        </authorList>
    </citation>
    <scope>NUCLEOTIDE SEQUENCE</scope>
    <source>
        <tissue evidence="2">Leaf</tissue>
    </source>
</reference>
<accession>A0A2P2PQ13</accession>
<dbReference type="EMBL" id="GGEC01076346">
    <property type="protein sequence ID" value="MBX56830.1"/>
    <property type="molecule type" value="Transcribed_RNA"/>
</dbReference>
<keyword evidence="1" id="KW-1133">Transmembrane helix</keyword>
<dbReference type="AlphaFoldDB" id="A0A2P2PQ13"/>
<keyword evidence="1" id="KW-0472">Membrane</keyword>
<evidence type="ECO:0000313" key="2">
    <source>
        <dbReference type="EMBL" id="MBX56830.1"/>
    </source>
</evidence>